<dbReference type="EMBL" id="JAHLFG010000042">
    <property type="protein sequence ID" value="MBU3826650.1"/>
    <property type="molecule type" value="Genomic_DNA"/>
</dbReference>
<gene>
    <name evidence="1" type="ORF">IAA31_04075</name>
</gene>
<evidence type="ECO:0000313" key="2">
    <source>
        <dbReference type="Proteomes" id="UP000824150"/>
    </source>
</evidence>
<accession>A0A9E2KNJ9</accession>
<sequence length="301" mass="34273">MNSDLLHKITARVLKQDQDKTSLISKEGPAINGSEQKTDLRNINVFNLLDSFTSVCQTSGLLDDKEPEIPAFERILQSYNLSNTMVSADALHCQIKTLESIHQRKGMYTLTVNENQLPKQEHIKEVMRLNEKKCQSFNFNQGHYEIFLIDHKLTVDDFPHAKAYVRMLSYKRTGKPDCSPVEQYFVSSAINPELIMAAIDSREEIVGGFDCLTDDFLKEESCTFMDKHAIKVMAVFNNIAYGLYRLASAIFNDGSMAETRIRWQNCPEKMLSKLAPKLEKQNLTILLKQNMRGMHRGGGKA</sequence>
<dbReference type="AlphaFoldDB" id="A0A9E2KNJ9"/>
<proteinExistence type="predicted"/>
<comment type="caution">
    <text evidence="1">The sequence shown here is derived from an EMBL/GenBank/DDBJ whole genome shotgun (WGS) entry which is preliminary data.</text>
</comment>
<evidence type="ECO:0008006" key="3">
    <source>
        <dbReference type="Google" id="ProtNLM"/>
    </source>
</evidence>
<evidence type="ECO:0000313" key="1">
    <source>
        <dbReference type="EMBL" id="MBU3826650.1"/>
    </source>
</evidence>
<organism evidence="1 2">
    <name type="scientific">Candidatus Anaerobiospirillum merdipullorum</name>
    <dbReference type="NCBI Taxonomy" id="2838450"/>
    <lineage>
        <taxon>Bacteria</taxon>
        <taxon>Pseudomonadati</taxon>
        <taxon>Pseudomonadota</taxon>
        <taxon>Gammaproteobacteria</taxon>
        <taxon>Aeromonadales</taxon>
        <taxon>Succinivibrionaceae</taxon>
        <taxon>Anaerobiospirillum</taxon>
    </lineage>
</organism>
<reference evidence="1" key="2">
    <citation type="submission" date="2021-04" db="EMBL/GenBank/DDBJ databases">
        <authorList>
            <person name="Gilroy R."/>
        </authorList>
    </citation>
    <scope>NUCLEOTIDE SEQUENCE</scope>
    <source>
        <strain evidence="1">687</strain>
    </source>
</reference>
<protein>
    <recommendedName>
        <fullName evidence="3">Transposase IS4-like domain-containing protein</fullName>
    </recommendedName>
</protein>
<reference evidence="1" key="1">
    <citation type="journal article" date="2021" name="PeerJ">
        <title>Extensive microbial diversity within the chicken gut microbiome revealed by metagenomics and culture.</title>
        <authorList>
            <person name="Gilroy R."/>
            <person name="Ravi A."/>
            <person name="Getino M."/>
            <person name="Pursley I."/>
            <person name="Horton D.L."/>
            <person name="Alikhan N.F."/>
            <person name="Baker D."/>
            <person name="Gharbi K."/>
            <person name="Hall N."/>
            <person name="Watson M."/>
            <person name="Adriaenssens E.M."/>
            <person name="Foster-Nyarko E."/>
            <person name="Jarju S."/>
            <person name="Secka A."/>
            <person name="Antonio M."/>
            <person name="Oren A."/>
            <person name="Chaudhuri R.R."/>
            <person name="La Ragione R."/>
            <person name="Hildebrand F."/>
            <person name="Pallen M.J."/>
        </authorList>
    </citation>
    <scope>NUCLEOTIDE SEQUENCE</scope>
    <source>
        <strain evidence="1">687</strain>
    </source>
</reference>
<dbReference type="Proteomes" id="UP000824150">
    <property type="component" value="Unassembled WGS sequence"/>
</dbReference>
<name>A0A9E2KNJ9_9GAMM</name>